<gene>
    <name evidence="2" type="primary">ATG14</name>
    <name evidence="2" type="ORF">EVAR_71499_1</name>
</gene>
<dbReference type="STRING" id="151549.A0A4C2ACF9"/>
<reference evidence="2 3" key="1">
    <citation type="journal article" date="2019" name="Commun. Biol.">
        <title>The bagworm genome reveals a unique fibroin gene that provides high tensile strength.</title>
        <authorList>
            <person name="Kono N."/>
            <person name="Nakamura H."/>
            <person name="Ohtoshi R."/>
            <person name="Tomita M."/>
            <person name="Numata K."/>
            <person name="Arakawa K."/>
        </authorList>
    </citation>
    <scope>NUCLEOTIDE SEQUENCE [LARGE SCALE GENOMIC DNA]</scope>
</reference>
<keyword evidence="1" id="KW-0175">Coiled coil</keyword>
<dbReference type="AlphaFoldDB" id="A0A4C2ACF9"/>
<dbReference type="Pfam" id="PF10186">
    <property type="entry name" value="ATG14"/>
    <property type="match status" value="1"/>
</dbReference>
<evidence type="ECO:0000313" key="2">
    <source>
        <dbReference type="EMBL" id="GBP97818.1"/>
    </source>
</evidence>
<dbReference type="GO" id="GO:0016240">
    <property type="term" value="P:autophagosome membrane docking"/>
    <property type="evidence" value="ECO:0007669"/>
    <property type="project" value="TreeGrafter"/>
</dbReference>
<proteinExistence type="predicted"/>
<dbReference type="GO" id="GO:0000423">
    <property type="term" value="P:mitophagy"/>
    <property type="evidence" value="ECO:0007669"/>
    <property type="project" value="TreeGrafter"/>
</dbReference>
<dbReference type="PANTHER" id="PTHR13664:SF0">
    <property type="entry name" value="BECLIN 1-ASSOCIATED AUTOPHAGY-RELATED KEY REGULATOR"/>
    <property type="match status" value="1"/>
</dbReference>
<dbReference type="Proteomes" id="UP000299102">
    <property type="component" value="Unassembled WGS sequence"/>
</dbReference>
<evidence type="ECO:0000256" key="1">
    <source>
        <dbReference type="ARBA" id="ARBA00023054"/>
    </source>
</evidence>
<dbReference type="GO" id="GO:0009267">
    <property type="term" value="P:cellular response to starvation"/>
    <property type="evidence" value="ECO:0007669"/>
    <property type="project" value="TreeGrafter"/>
</dbReference>
<dbReference type="OrthoDB" id="16772at2759"/>
<protein>
    <submittedName>
        <fullName evidence="2">Beclin 1-associated autophagy-related key regulator</fullName>
    </submittedName>
</protein>
<sequence length="256" mass="30001">MALSYLTECEAPRDFRVSSTESESHYTKCLLCYTIKKNFYCVECIKAGNFVHSTMPYADKFSEKQAKLLRLKANRKHIQDRCEKLFQLKIKKDCLHIDSKQSRDRIALLKLAIEQRKKNVEERKKELTGLTQYNNELRAKLPKYQKRVSNLGKHAQIQNVELQNKIDVYQEKAQTLAALRRTRIRQLTKCIFPVYITYETSSWNGTDSTDELEFLGVEEVNPVQRPRLHIVMPWLPADGDYSAYSRYGILHFSIIN</sequence>
<accession>A0A4C2ACF9</accession>
<dbReference type="GO" id="GO:0097632">
    <property type="term" value="C:extrinsic component of phagophore assembly site membrane"/>
    <property type="evidence" value="ECO:0007669"/>
    <property type="project" value="TreeGrafter"/>
</dbReference>
<organism evidence="2 3">
    <name type="scientific">Eumeta variegata</name>
    <name type="common">Bagworm moth</name>
    <name type="synonym">Eumeta japonica</name>
    <dbReference type="NCBI Taxonomy" id="151549"/>
    <lineage>
        <taxon>Eukaryota</taxon>
        <taxon>Metazoa</taxon>
        <taxon>Ecdysozoa</taxon>
        <taxon>Arthropoda</taxon>
        <taxon>Hexapoda</taxon>
        <taxon>Insecta</taxon>
        <taxon>Pterygota</taxon>
        <taxon>Neoptera</taxon>
        <taxon>Endopterygota</taxon>
        <taxon>Lepidoptera</taxon>
        <taxon>Glossata</taxon>
        <taxon>Ditrysia</taxon>
        <taxon>Tineoidea</taxon>
        <taxon>Psychidae</taxon>
        <taxon>Oiketicinae</taxon>
        <taxon>Eumeta</taxon>
    </lineage>
</organism>
<dbReference type="GO" id="GO:0000045">
    <property type="term" value="P:autophagosome assembly"/>
    <property type="evidence" value="ECO:0007669"/>
    <property type="project" value="TreeGrafter"/>
</dbReference>
<dbReference type="EMBL" id="BGZK01003010">
    <property type="protein sequence ID" value="GBP97818.1"/>
    <property type="molecule type" value="Genomic_DNA"/>
</dbReference>
<comment type="caution">
    <text evidence="2">The sequence shown here is derived from an EMBL/GenBank/DDBJ whole genome shotgun (WGS) entry which is preliminary data.</text>
</comment>
<keyword evidence="3" id="KW-1185">Reference proteome</keyword>
<dbReference type="PANTHER" id="PTHR13664">
    <property type="entry name" value="BECLIN 1-ASSOCIATED AUTOPHAGY-RELATED KEY REGULATOR"/>
    <property type="match status" value="1"/>
</dbReference>
<dbReference type="GO" id="GO:0035032">
    <property type="term" value="C:phosphatidylinositol 3-kinase complex, class III"/>
    <property type="evidence" value="ECO:0007669"/>
    <property type="project" value="TreeGrafter"/>
</dbReference>
<name>A0A4C2ACF9_EUMVA</name>
<dbReference type="GO" id="GO:0005776">
    <property type="term" value="C:autophagosome"/>
    <property type="evidence" value="ECO:0007669"/>
    <property type="project" value="TreeGrafter"/>
</dbReference>
<dbReference type="InterPro" id="IPR018791">
    <property type="entry name" value="UV_resistance/autophagy_Atg14"/>
</dbReference>
<dbReference type="GO" id="GO:0043495">
    <property type="term" value="F:protein-membrane adaptor activity"/>
    <property type="evidence" value="ECO:0007669"/>
    <property type="project" value="TreeGrafter"/>
</dbReference>
<dbReference type="GO" id="GO:0097629">
    <property type="term" value="C:extrinsic component of omegasome membrane"/>
    <property type="evidence" value="ECO:0007669"/>
    <property type="project" value="TreeGrafter"/>
</dbReference>
<evidence type="ECO:0000313" key="3">
    <source>
        <dbReference type="Proteomes" id="UP000299102"/>
    </source>
</evidence>
<dbReference type="GO" id="GO:0035014">
    <property type="term" value="F:phosphatidylinositol 3-kinase regulator activity"/>
    <property type="evidence" value="ECO:0007669"/>
    <property type="project" value="TreeGrafter"/>
</dbReference>